<proteinExistence type="predicted"/>
<dbReference type="AlphaFoldDB" id="A0AAE3KQW7"/>
<protein>
    <submittedName>
        <fullName evidence="1">Uncharacterized protein</fullName>
    </submittedName>
</protein>
<reference evidence="1 2" key="1">
    <citation type="submission" date="2018-11" db="EMBL/GenBank/DDBJ databases">
        <title>Novel bacteria species description.</title>
        <authorList>
            <person name="Han J.-H."/>
        </authorList>
    </citation>
    <scope>NUCLEOTIDE SEQUENCE [LARGE SCALE GENOMIC DNA]</scope>
    <source>
        <strain evidence="1 2">KCTC23259</strain>
    </source>
</reference>
<dbReference type="RefSeq" id="WP_255035343.1">
    <property type="nucleotide sequence ID" value="NZ_RJUF01000002.1"/>
</dbReference>
<comment type="caution">
    <text evidence="1">The sequence shown here is derived from an EMBL/GenBank/DDBJ whole genome shotgun (WGS) entry which is preliminary data.</text>
</comment>
<accession>A0AAE3KQW7</accession>
<keyword evidence="2" id="KW-1185">Reference proteome</keyword>
<gene>
    <name evidence="1" type="ORF">EGI31_01455</name>
</gene>
<sequence length="495" mass="54458">MNSFLKSRKTLIATLFSIFLNFNCFGVSHVPDCGCHVNSSRISSTVLTSSKRLQTYDVSALNLNKNLEQKSVQQTNSAISISLADFNAISAVGNTWLLYKTDSESFSMNIGTANSSTPQTWTLPANLYTYFIGAGRSDFIAPSSVPAGLGIVGANKVMVTKYFDFNDRPMDVYGHYFIDGDGIDQLGTSYDLEFGEDDTFDEPNYEYSDVPLDLGDVFVSTIEEKDYETNLSLTRYVQTITADAFGTISTPDGVLNCLRLSIVNQRYTRTTESNPFTLQSTTNQITFMTREGVYFTGTVSATGGTVTVSKFQYREIIPTALLSEGNDVKLNNDSKGVTINTDNDTAHPSAILDIKDNNLGILIPRIAEANRPSSPATGLLIYQIDNTSGFYYYDGTTWQRLGSTPTTSARISAESTTPTTTSIIKQSGFANLKKGVAFIKFNRKVDNPEDLIINLQMEGEGKGLFVSKKTPEGFEVREVNKGKSNARFSYVFDIK</sequence>
<dbReference type="Proteomes" id="UP001204144">
    <property type="component" value="Unassembled WGS sequence"/>
</dbReference>
<name>A0AAE3KQW7_9BACT</name>
<dbReference type="EMBL" id="RJUF01000002">
    <property type="protein sequence ID" value="MCP9761602.1"/>
    <property type="molecule type" value="Genomic_DNA"/>
</dbReference>
<organism evidence="1 2">
    <name type="scientific">Lacihabitans soyangensis</name>
    <dbReference type="NCBI Taxonomy" id="869394"/>
    <lineage>
        <taxon>Bacteria</taxon>
        <taxon>Pseudomonadati</taxon>
        <taxon>Bacteroidota</taxon>
        <taxon>Cytophagia</taxon>
        <taxon>Cytophagales</taxon>
        <taxon>Leadbetterellaceae</taxon>
        <taxon>Lacihabitans</taxon>
    </lineage>
</organism>
<evidence type="ECO:0000313" key="2">
    <source>
        <dbReference type="Proteomes" id="UP001204144"/>
    </source>
</evidence>
<evidence type="ECO:0000313" key="1">
    <source>
        <dbReference type="EMBL" id="MCP9761602.1"/>
    </source>
</evidence>